<protein>
    <submittedName>
        <fullName evidence="2">Uncharacterized protein</fullName>
    </submittedName>
</protein>
<proteinExistence type="predicted"/>
<feature type="region of interest" description="Disordered" evidence="1">
    <location>
        <begin position="85"/>
        <end position="104"/>
    </location>
</feature>
<evidence type="ECO:0000313" key="3">
    <source>
        <dbReference type="Proteomes" id="UP000314294"/>
    </source>
</evidence>
<feature type="compositionally biased region" description="Acidic residues" evidence="1">
    <location>
        <begin position="68"/>
        <end position="78"/>
    </location>
</feature>
<gene>
    <name evidence="2" type="ORF">EYF80_028910</name>
</gene>
<comment type="caution">
    <text evidence="2">The sequence shown here is derived from an EMBL/GenBank/DDBJ whole genome shotgun (WGS) entry which is preliminary data.</text>
</comment>
<evidence type="ECO:0000313" key="2">
    <source>
        <dbReference type="EMBL" id="TNN60915.1"/>
    </source>
</evidence>
<evidence type="ECO:0000256" key="1">
    <source>
        <dbReference type="SAM" id="MobiDB-lite"/>
    </source>
</evidence>
<name>A0A4Z2H6P1_9TELE</name>
<dbReference type="AlphaFoldDB" id="A0A4Z2H6P1"/>
<dbReference type="Proteomes" id="UP000314294">
    <property type="component" value="Unassembled WGS sequence"/>
</dbReference>
<sequence>MTTHNRRKGRDLTSIGPITAFFEPTRNSGSWNLSLSTTAWTLHGPHSRADISPRKLAWNRKSSTPEPAEGEESQEGEGELQGVVGPLTEPVAGQGEGGLHQHQAGLEVGPDGVLRHAGQPARRRGGQDGVSGGAARRGARPVGGRGGGHSHAAGGAPRRRSPACTPEDSERDCKSVCGGRGAASPGSRLAVTLISAVSPLSVWALAWDPASSRMATVVRKFCRERRLEKGFGDGAAGKRGVTFSAACISAVVPFFCRPFTLTPFLISSRRMSSCPPAAASMLRDMPLTSCRHTQLQRKKLLP</sequence>
<feature type="region of interest" description="Disordered" evidence="1">
    <location>
        <begin position="43"/>
        <end position="79"/>
    </location>
</feature>
<accession>A0A4Z2H6P1</accession>
<reference evidence="2 3" key="1">
    <citation type="submission" date="2019-03" db="EMBL/GenBank/DDBJ databases">
        <title>First draft genome of Liparis tanakae, snailfish: a comprehensive survey of snailfish specific genes.</title>
        <authorList>
            <person name="Kim W."/>
            <person name="Song I."/>
            <person name="Jeong J.-H."/>
            <person name="Kim D."/>
            <person name="Kim S."/>
            <person name="Ryu S."/>
            <person name="Song J.Y."/>
            <person name="Lee S.K."/>
        </authorList>
    </citation>
    <scope>NUCLEOTIDE SEQUENCE [LARGE SCALE GENOMIC DNA]</scope>
    <source>
        <tissue evidence="2">Muscle</tissue>
    </source>
</reference>
<feature type="region of interest" description="Disordered" evidence="1">
    <location>
        <begin position="110"/>
        <end position="185"/>
    </location>
</feature>
<dbReference type="EMBL" id="SRLO01000325">
    <property type="protein sequence ID" value="TNN60915.1"/>
    <property type="molecule type" value="Genomic_DNA"/>
</dbReference>
<keyword evidence="3" id="KW-1185">Reference proteome</keyword>
<organism evidence="2 3">
    <name type="scientific">Liparis tanakae</name>
    <name type="common">Tanaka's snailfish</name>
    <dbReference type="NCBI Taxonomy" id="230148"/>
    <lineage>
        <taxon>Eukaryota</taxon>
        <taxon>Metazoa</taxon>
        <taxon>Chordata</taxon>
        <taxon>Craniata</taxon>
        <taxon>Vertebrata</taxon>
        <taxon>Euteleostomi</taxon>
        <taxon>Actinopterygii</taxon>
        <taxon>Neopterygii</taxon>
        <taxon>Teleostei</taxon>
        <taxon>Neoteleostei</taxon>
        <taxon>Acanthomorphata</taxon>
        <taxon>Eupercaria</taxon>
        <taxon>Perciformes</taxon>
        <taxon>Cottioidei</taxon>
        <taxon>Cottales</taxon>
        <taxon>Liparidae</taxon>
        <taxon>Liparis</taxon>
    </lineage>
</organism>